<name>A0AAQ4FCQ1_AMBAM</name>
<organism evidence="1 2">
    <name type="scientific">Amblyomma americanum</name>
    <name type="common">Lone star tick</name>
    <dbReference type="NCBI Taxonomy" id="6943"/>
    <lineage>
        <taxon>Eukaryota</taxon>
        <taxon>Metazoa</taxon>
        <taxon>Ecdysozoa</taxon>
        <taxon>Arthropoda</taxon>
        <taxon>Chelicerata</taxon>
        <taxon>Arachnida</taxon>
        <taxon>Acari</taxon>
        <taxon>Parasitiformes</taxon>
        <taxon>Ixodida</taxon>
        <taxon>Ixodoidea</taxon>
        <taxon>Ixodidae</taxon>
        <taxon>Amblyomminae</taxon>
        <taxon>Amblyomma</taxon>
    </lineage>
</organism>
<dbReference type="SUPFAM" id="SSF55486">
    <property type="entry name" value="Metalloproteases ('zincins'), catalytic domain"/>
    <property type="match status" value="1"/>
</dbReference>
<dbReference type="Proteomes" id="UP001321473">
    <property type="component" value="Unassembled WGS sequence"/>
</dbReference>
<comment type="caution">
    <text evidence="1">The sequence shown here is derived from an EMBL/GenBank/DDBJ whole genome shotgun (WGS) entry which is preliminary data.</text>
</comment>
<evidence type="ECO:0000313" key="1">
    <source>
        <dbReference type="EMBL" id="KAK8784541.1"/>
    </source>
</evidence>
<sequence>MQKGWRFYKSCEDVVEGGVDNIAAVVLGLIESGIGWPVPSAGEVNVFWAMGNLATKMAWPSIVDFVVKEISGGVMQVTLNPSPYTSEVLRRQEKTDVSANEAFFNLAARRIFDATNQLTDNQGVLIHNKASFKDAVNFSTMKTLEKGFDTRFRAKPGTLVILQDDHSYISDAKVLVKRELINTMPGLVRPDHNLTLATNYPALIRWLFRQVIDRPHDVELEYCFDLLKRHFGVASITYMVEHRFTDAVRRDVEAMARNVRRTYFGTLSETTYDWNELGRVLQFLQNSVSAELPSVRALGREL</sequence>
<dbReference type="AlphaFoldDB" id="A0AAQ4FCQ1"/>
<accession>A0AAQ4FCQ1</accession>
<reference evidence="1 2" key="1">
    <citation type="journal article" date="2023" name="Arcadia Sci">
        <title>De novo assembly of a long-read Amblyomma americanum tick genome.</title>
        <authorList>
            <person name="Chou S."/>
            <person name="Poskanzer K.E."/>
            <person name="Rollins M."/>
            <person name="Thuy-Boun P.S."/>
        </authorList>
    </citation>
    <scope>NUCLEOTIDE SEQUENCE [LARGE SCALE GENOMIC DNA]</scope>
    <source>
        <strain evidence="1">F_SG_1</strain>
        <tissue evidence="1">Salivary glands</tissue>
    </source>
</reference>
<evidence type="ECO:0000313" key="2">
    <source>
        <dbReference type="Proteomes" id="UP001321473"/>
    </source>
</evidence>
<protein>
    <submittedName>
        <fullName evidence="1">Uncharacterized protein</fullName>
    </submittedName>
</protein>
<gene>
    <name evidence="1" type="ORF">V5799_009094</name>
</gene>
<keyword evidence="2" id="KW-1185">Reference proteome</keyword>
<dbReference type="EMBL" id="JARKHS020004489">
    <property type="protein sequence ID" value="KAK8784541.1"/>
    <property type="molecule type" value="Genomic_DNA"/>
</dbReference>
<proteinExistence type="predicted"/>